<dbReference type="GO" id="GO:0043531">
    <property type="term" value="F:ADP binding"/>
    <property type="evidence" value="ECO:0007669"/>
    <property type="project" value="TreeGrafter"/>
</dbReference>
<dbReference type="Gene3D" id="3.40.50.1260">
    <property type="entry name" value="Phosphoglycerate kinase, N-terminal domain"/>
    <property type="match status" value="2"/>
</dbReference>
<evidence type="ECO:0000256" key="14">
    <source>
        <dbReference type="PIRSR" id="PIRSR000724-2"/>
    </source>
</evidence>
<evidence type="ECO:0000256" key="9">
    <source>
        <dbReference type="ARBA" id="ARBA00022777"/>
    </source>
</evidence>
<dbReference type="PRINTS" id="PR00477">
    <property type="entry name" value="PHGLYCKINASE"/>
</dbReference>
<dbReference type="Proteomes" id="UP000584587">
    <property type="component" value="Unassembled WGS sequence"/>
</dbReference>
<evidence type="ECO:0000256" key="15">
    <source>
        <dbReference type="RuleBase" id="RU000532"/>
    </source>
</evidence>
<evidence type="ECO:0000256" key="3">
    <source>
        <dbReference type="ARBA" id="ARBA00004838"/>
    </source>
</evidence>
<dbReference type="FunFam" id="3.40.50.1260:FF:000001">
    <property type="entry name" value="Phosphoglycerate kinase"/>
    <property type="match status" value="1"/>
</dbReference>
<evidence type="ECO:0000256" key="5">
    <source>
        <dbReference type="ARBA" id="ARBA00016471"/>
    </source>
</evidence>
<dbReference type="InterPro" id="IPR036043">
    <property type="entry name" value="Phosphoglycerate_kinase_sf"/>
</dbReference>
<evidence type="ECO:0000256" key="7">
    <source>
        <dbReference type="ARBA" id="ARBA00022679"/>
    </source>
</evidence>
<feature type="binding site" evidence="12 14">
    <location>
        <position position="207"/>
    </location>
    <ligand>
        <name>ATP</name>
        <dbReference type="ChEBI" id="CHEBI:30616"/>
    </ligand>
</feature>
<evidence type="ECO:0000256" key="13">
    <source>
        <dbReference type="PIRSR" id="PIRSR000724-1"/>
    </source>
</evidence>
<name>A0A846U095_9MOLU</name>
<evidence type="ECO:0000256" key="12">
    <source>
        <dbReference type="HAMAP-Rule" id="MF_00145"/>
    </source>
</evidence>
<dbReference type="FunFam" id="3.40.50.1260:FF:000008">
    <property type="entry name" value="Phosphoglycerate kinase"/>
    <property type="match status" value="1"/>
</dbReference>
<dbReference type="Pfam" id="PF00162">
    <property type="entry name" value="PGK"/>
    <property type="match status" value="1"/>
</dbReference>
<dbReference type="GO" id="GO:0005524">
    <property type="term" value="F:ATP binding"/>
    <property type="evidence" value="ECO:0007669"/>
    <property type="project" value="UniProtKB-KW"/>
</dbReference>
<sequence length="397" mass="43352">MNKKTLKDINFENKKVIVRFDFNVPISDGTITDDKRIKATLATIKYLQDHNAKIIMLSHLGRVKTEEDKQKKTLAPIAKKLAELANYPVTFIDETRGKKLEAAINNLKAKDLLLIENTRFEDLNGKKESGNDPELGTYWASLAEVFVNDAFGTAHRAHASNVGIATYIGDSCVGFLIEKELTMLNKIVLNPSRPFVAVLGGAKVSDKIDVIKQLLNKADTVIIGGAMAYTFMKALGYSIGNSLVENDKIDLAKELIELGKEKLVLPIDYVTVSEFKDIPGTNTKDCNIADNQMGLDIGIETVKLFNAKLQTAKTVFWNGPVGVFEMNNFARGTEAICETIANLKDAFTLVGGGDSAAAVGKFHYEDKVSFISTGGGASLEYVEGKPLPGIEAIKNKL</sequence>
<dbReference type="AlphaFoldDB" id="A0A846U095"/>
<reference evidence="16 17" key="1">
    <citation type="submission" date="2020-04" db="EMBL/GenBank/DDBJ databases">
        <title>Complete genome sequence of Spiroplasma platyhelix ATCC 51748, an insect isolate.</title>
        <authorList>
            <person name="Green E.A."/>
            <person name="Klassen J.L."/>
        </authorList>
    </citation>
    <scope>NUCLEOTIDE SEQUENCE [LARGE SCALE GENOMIC DNA]</scope>
    <source>
        <strain evidence="16 17">PALS-1</strain>
    </source>
</reference>
<keyword evidence="11 12" id="KW-0324">Glycolysis</keyword>
<gene>
    <name evidence="12" type="primary">pgk</name>
    <name evidence="16" type="ORF">HER12_01590</name>
</gene>
<feature type="binding site" evidence="12 13">
    <location>
        <begin position="21"/>
        <end position="23"/>
    </location>
    <ligand>
        <name>substrate</name>
    </ligand>
</feature>
<evidence type="ECO:0000256" key="11">
    <source>
        <dbReference type="ARBA" id="ARBA00023152"/>
    </source>
</evidence>
<dbReference type="GO" id="GO:0005829">
    <property type="term" value="C:cytosol"/>
    <property type="evidence" value="ECO:0007669"/>
    <property type="project" value="TreeGrafter"/>
</dbReference>
<proteinExistence type="inferred from homology"/>
<dbReference type="InterPro" id="IPR015824">
    <property type="entry name" value="Phosphoglycerate_kinase_N"/>
</dbReference>
<dbReference type="EC" id="2.7.2.3" evidence="4 12"/>
<evidence type="ECO:0000313" key="16">
    <source>
        <dbReference type="EMBL" id="NKE38444.1"/>
    </source>
</evidence>
<dbReference type="PIRSF" id="PIRSF000724">
    <property type="entry name" value="Pgk"/>
    <property type="match status" value="1"/>
</dbReference>
<feature type="binding site" evidence="12">
    <location>
        <position position="294"/>
    </location>
    <ligand>
        <name>ATP</name>
        <dbReference type="ChEBI" id="CHEBI:30616"/>
    </ligand>
</feature>
<evidence type="ECO:0000256" key="10">
    <source>
        <dbReference type="ARBA" id="ARBA00022840"/>
    </source>
</evidence>
<comment type="similarity">
    <text evidence="12 15">Belongs to the phosphoglycerate kinase family.</text>
</comment>
<keyword evidence="17" id="KW-1185">Reference proteome</keyword>
<comment type="catalytic activity">
    <reaction evidence="1 12 15">
        <text>(2R)-3-phosphoglycerate + ATP = (2R)-3-phospho-glyceroyl phosphate + ADP</text>
        <dbReference type="Rhea" id="RHEA:14801"/>
        <dbReference type="ChEBI" id="CHEBI:30616"/>
        <dbReference type="ChEBI" id="CHEBI:57604"/>
        <dbReference type="ChEBI" id="CHEBI:58272"/>
        <dbReference type="ChEBI" id="CHEBI:456216"/>
        <dbReference type="EC" id="2.7.2.3"/>
    </reaction>
</comment>
<feature type="binding site" evidence="12">
    <location>
        <position position="119"/>
    </location>
    <ligand>
        <name>substrate</name>
    </ligand>
</feature>
<keyword evidence="7 12" id="KW-0808">Transferase</keyword>
<dbReference type="PROSITE" id="PS00111">
    <property type="entry name" value="PGLYCERATE_KINASE"/>
    <property type="match status" value="1"/>
</dbReference>
<feature type="binding site" evidence="12">
    <location>
        <position position="36"/>
    </location>
    <ligand>
        <name>substrate</name>
    </ligand>
</feature>
<feature type="binding site" evidence="13">
    <location>
        <position position="119"/>
    </location>
    <ligand>
        <name>(2R)-3-phosphoglycerate</name>
        <dbReference type="ChEBI" id="CHEBI:58272"/>
    </ligand>
</feature>
<dbReference type="RefSeq" id="WP_168104916.1">
    <property type="nucleotide sequence ID" value="NZ_CP051215.1"/>
</dbReference>
<feature type="binding site" evidence="12">
    <location>
        <position position="156"/>
    </location>
    <ligand>
        <name>substrate</name>
    </ligand>
</feature>
<evidence type="ECO:0000256" key="1">
    <source>
        <dbReference type="ARBA" id="ARBA00000642"/>
    </source>
</evidence>
<protein>
    <recommendedName>
        <fullName evidence="5 12">Phosphoglycerate kinase</fullName>
        <ecNumber evidence="4 12">2.7.2.3</ecNumber>
    </recommendedName>
</protein>
<accession>A0A846U095</accession>
<comment type="pathway">
    <text evidence="3 12">Carbohydrate degradation; glycolysis; pyruvate from D-glyceraldehyde 3-phosphate: step 2/5.</text>
</comment>
<evidence type="ECO:0000256" key="8">
    <source>
        <dbReference type="ARBA" id="ARBA00022741"/>
    </source>
</evidence>
<keyword evidence="6 12" id="KW-0963">Cytoplasm</keyword>
<dbReference type="SUPFAM" id="SSF53748">
    <property type="entry name" value="Phosphoglycerate kinase"/>
    <property type="match status" value="1"/>
</dbReference>
<evidence type="ECO:0000256" key="6">
    <source>
        <dbReference type="ARBA" id="ARBA00022490"/>
    </source>
</evidence>
<dbReference type="InterPro" id="IPR015911">
    <property type="entry name" value="Phosphoglycerate_kinase_CS"/>
</dbReference>
<comment type="subcellular location">
    <subcellularLocation>
        <location evidence="2 12">Cytoplasm</location>
    </subcellularLocation>
</comment>
<dbReference type="PANTHER" id="PTHR11406">
    <property type="entry name" value="PHOSPHOGLYCERATE KINASE"/>
    <property type="match status" value="1"/>
</dbReference>
<evidence type="ECO:0000313" key="17">
    <source>
        <dbReference type="Proteomes" id="UP000584587"/>
    </source>
</evidence>
<keyword evidence="10 12" id="KW-0067">ATP-binding</keyword>
<dbReference type="PANTHER" id="PTHR11406:SF23">
    <property type="entry name" value="PHOSPHOGLYCERATE KINASE 1, CHLOROPLASTIC-RELATED"/>
    <property type="match status" value="1"/>
</dbReference>
<evidence type="ECO:0000256" key="2">
    <source>
        <dbReference type="ARBA" id="ARBA00004496"/>
    </source>
</evidence>
<comment type="caution">
    <text evidence="16">The sequence shown here is derived from an EMBL/GenBank/DDBJ whole genome shotgun (WGS) entry which is preliminary data.</text>
</comment>
<dbReference type="UniPathway" id="UPA00109">
    <property type="reaction ID" value="UER00185"/>
</dbReference>
<feature type="binding site" evidence="12 13">
    <location>
        <begin position="59"/>
        <end position="62"/>
    </location>
    <ligand>
        <name>substrate</name>
    </ligand>
</feature>
<dbReference type="EMBL" id="JAAVVK010000001">
    <property type="protein sequence ID" value="NKE38444.1"/>
    <property type="molecule type" value="Genomic_DNA"/>
</dbReference>
<dbReference type="GO" id="GO:0004618">
    <property type="term" value="F:phosphoglycerate kinase activity"/>
    <property type="evidence" value="ECO:0007669"/>
    <property type="project" value="UniProtKB-UniRule"/>
</dbReference>
<dbReference type="InterPro" id="IPR001576">
    <property type="entry name" value="Phosphoglycerate_kinase"/>
</dbReference>
<comment type="subunit">
    <text evidence="12">Monomer.</text>
</comment>
<organism evidence="16 17">
    <name type="scientific">Spiroplasma platyhelix PALS-1</name>
    <dbReference type="NCBI Taxonomy" id="1276218"/>
    <lineage>
        <taxon>Bacteria</taxon>
        <taxon>Bacillati</taxon>
        <taxon>Mycoplasmatota</taxon>
        <taxon>Mollicutes</taxon>
        <taxon>Entomoplasmatales</taxon>
        <taxon>Spiroplasmataceae</taxon>
        <taxon>Spiroplasma</taxon>
    </lineage>
</organism>
<feature type="binding site" evidence="12 14">
    <location>
        <position position="325"/>
    </location>
    <ligand>
        <name>ATP</name>
        <dbReference type="ChEBI" id="CHEBI:30616"/>
    </ligand>
</feature>
<feature type="binding site" evidence="13">
    <location>
        <position position="36"/>
    </location>
    <ligand>
        <name>(2R)-3-phosphoglycerate</name>
        <dbReference type="ChEBI" id="CHEBI:58272"/>
    </ligand>
</feature>
<dbReference type="GO" id="GO:0006096">
    <property type="term" value="P:glycolytic process"/>
    <property type="evidence" value="ECO:0007669"/>
    <property type="project" value="UniProtKB-UniRule"/>
</dbReference>
<keyword evidence="9 12" id="KW-0418">Kinase</keyword>
<dbReference type="HAMAP" id="MF_00145">
    <property type="entry name" value="Phosphoglyc_kinase"/>
    <property type="match status" value="1"/>
</dbReference>
<keyword evidence="8 12" id="KW-0547">Nucleotide-binding</keyword>
<evidence type="ECO:0000256" key="4">
    <source>
        <dbReference type="ARBA" id="ARBA00013061"/>
    </source>
</evidence>
<dbReference type="GO" id="GO:0006094">
    <property type="term" value="P:gluconeogenesis"/>
    <property type="evidence" value="ECO:0007669"/>
    <property type="project" value="TreeGrafter"/>
</dbReference>
<feature type="binding site" evidence="12 14">
    <location>
        <begin position="352"/>
        <end position="355"/>
    </location>
    <ligand>
        <name>ATP</name>
        <dbReference type="ChEBI" id="CHEBI:30616"/>
    </ligand>
</feature>
<feature type="binding site" evidence="13">
    <location>
        <position position="156"/>
    </location>
    <ligand>
        <name>(2R)-3-phosphoglycerate</name>
        <dbReference type="ChEBI" id="CHEBI:58272"/>
    </ligand>
</feature>